<gene>
    <name evidence="1" type="ORF">LCGC14_1319160</name>
</gene>
<feature type="non-terminal residue" evidence="1">
    <location>
        <position position="1"/>
    </location>
</feature>
<dbReference type="AlphaFoldDB" id="A0A0F9N0V0"/>
<sequence length="127" mass="14524">NTVDIDCEPKMRAFELIEQQNPLDRVYLDHPRFGRETVGEYLDRHKIPVNPDGTITLYHGKPKSTRFNELRDGSYLTDSKEDAEFFAARDRGLSPDKIEVLTLTLSPDQINPGMGITLNGSYRLENK</sequence>
<reference evidence="1" key="1">
    <citation type="journal article" date="2015" name="Nature">
        <title>Complex archaea that bridge the gap between prokaryotes and eukaryotes.</title>
        <authorList>
            <person name="Spang A."/>
            <person name="Saw J.H."/>
            <person name="Jorgensen S.L."/>
            <person name="Zaremba-Niedzwiedzka K."/>
            <person name="Martijn J."/>
            <person name="Lind A.E."/>
            <person name="van Eijk R."/>
            <person name="Schleper C."/>
            <person name="Guy L."/>
            <person name="Ettema T.J."/>
        </authorList>
    </citation>
    <scope>NUCLEOTIDE SEQUENCE</scope>
</reference>
<proteinExistence type="predicted"/>
<organism evidence="1">
    <name type="scientific">marine sediment metagenome</name>
    <dbReference type="NCBI Taxonomy" id="412755"/>
    <lineage>
        <taxon>unclassified sequences</taxon>
        <taxon>metagenomes</taxon>
        <taxon>ecological metagenomes</taxon>
    </lineage>
</organism>
<protein>
    <submittedName>
        <fullName evidence="1">Uncharacterized protein</fullName>
    </submittedName>
</protein>
<accession>A0A0F9N0V0</accession>
<dbReference type="EMBL" id="LAZR01007857">
    <property type="protein sequence ID" value="KKM82485.1"/>
    <property type="molecule type" value="Genomic_DNA"/>
</dbReference>
<comment type="caution">
    <text evidence="1">The sequence shown here is derived from an EMBL/GenBank/DDBJ whole genome shotgun (WGS) entry which is preliminary data.</text>
</comment>
<evidence type="ECO:0000313" key="1">
    <source>
        <dbReference type="EMBL" id="KKM82485.1"/>
    </source>
</evidence>
<name>A0A0F9N0V0_9ZZZZ</name>